<dbReference type="InterPro" id="IPR004437">
    <property type="entry name" value="ParB/RepB/Spo0J"/>
</dbReference>
<dbReference type="RefSeq" id="WP_061276983.1">
    <property type="nucleotide sequence ID" value="NZ_CP023526.1"/>
</dbReference>
<dbReference type="Gene3D" id="1.10.10.2830">
    <property type="match status" value="1"/>
</dbReference>
<dbReference type="Proteomes" id="UP000217979">
    <property type="component" value="Plasmid unnamed"/>
</dbReference>
<dbReference type="PANTHER" id="PTHR38973:SF1">
    <property type="entry name" value="PLASMID PARTITION PROTEIN B"/>
    <property type="match status" value="1"/>
</dbReference>
<geneLocation type="plasmid" evidence="4">
    <name>unnamed</name>
</geneLocation>
<evidence type="ECO:0000313" key="7">
    <source>
        <dbReference type="Proteomes" id="UP000251197"/>
    </source>
</evidence>
<keyword evidence="2" id="KW-0238">DNA-binding</keyword>
<dbReference type="CDD" id="cd16394">
    <property type="entry name" value="sopB_N"/>
    <property type="match status" value="1"/>
</dbReference>
<dbReference type="EMBL" id="CP023526">
    <property type="protein sequence ID" value="ATF95511.1"/>
    <property type="molecule type" value="Genomic_DNA"/>
</dbReference>
<protein>
    <submittedName>
        <fullName evidence="4">Chromosome partitioning protein ParB</fullName>
    </submittedName>
    <submittedName>
        <fullName evidence="5">Plasmid partition protein B</fullName>
    </submittedName>
</protein>
<reference evidence="5 7" key="2">
    <citation type="submission" date="2018-06" db="EMBL/GenBank/DDBJ databases">
        <authorList>
            <consortium name="Pathogen Informatics"/>
            <person name="Doyle S."/>
        </authorList>
    </citation>
    <scope>NUCLEOTIDE SEQUENCE [LARGE SCALE GENOMIC DNA]</scope>
    <source>
        <strain evidence="5 7">NCTC12120</strain>
    </source>
</reference>
<gene>
    <name evidence="5" type="primary">sopB</name>
    <name evidence="4" type="ORF">CO704_25935</name>
    <name evidence="5" type="ORF">NCTC12120_05231</name>
</gene>
<sequence length="323" mass="35875">MNIKRKTIGRTFTQSPLSESAAGEDFNQTFILNSGRSVVFTLQVIKAENVATETFVVPENNGRDQSALTKASLKDITRTLKLQQFFPTIGRKVGDKIEILDGSRRRAAAIICKTGLNVLVTDADISTEDARKLASDIQTAKEHNLREVGLRLASLKNSGMSQKEIAESQGLSQAKVTRALQAAMVPSEILAIFPVQSELTYPDYKQLLSLSEFLVEKNLTVDDFLTELDLQINAVHAKESHSSEEIKNALLGVMKKALTKLASPAGKEKVVTTPLWIFADKDRYARKKTKGRQLSYEFNRLPRDIQDELDTAINNILNRLLAD</sequence>
<feature type="domain" description="ParB-like N-terminal" evidence="3">
    <location>
        <begin position="50"/>
        <end position="137"/>
    </location>
</feature>
<keyword evidence="4" id="KW-0614">Plasmid</keyword>
<reference evidence="4 6" key="1">
    <citation type="submission" date="2017-09" db="EMBL/GenBank/DDBJ databases">
        <title>FDA dAtabase for Regulatory Grade micrObial Sequences (FDA-ARGOS): Supporting development and validation of Infectious Disease Dx tests.</title>
        <authorList>
            <person name="Minogue T."/>
            <person name="Wolcott M."/>
            <person name="Wasieloski L."/>
            <person name="Aguilar W."/>
            <person name="Moore D."/>
            <person name="Tallon L."/>
            <person name="Sadzewicz L."/>
            <person name="Ott S."/>
            <person name="Zhao X."/>
            <person name="Nagaraj S."/>
            <person name="Vavikolanu K."/>
            <person name="Aluvathingal J."/>
            <person name="Nadendla S."/>
            <person name="Sichtig H."/>
        </authorList>
    </citation>
    <scope>NUCLEOTIDE SEQUENCE [LARGE SCALE GENOMIC DNA]</scope>
    <source>
        <strain evidence="4 6">FDAARGOS_392</strain>
        <plasmid evidence="6">Plasmid unnamed</plasmid>
        <plasmid evidence="4">unnamed</plasmid>
    </source>
</reference>
<dbReference type="PANTHER" id="PTHR38973">
    <property type="entry name" value="PLASMID PARTITIONING CONTROL PROTEIN-RELATED"/>
    <property type="match status" value="1"/>
</dbReference>
<evidence type="ECO:0000313" key="5">
    <source>
        <dbReference type="EMBL" id="SQC92046.1"/>
    </source>
</evidence>
<evidence type="ECO:0000256" key="1">
    <source>
        <dbReference type="ARBA" id="ARBA00006295"/>
    </source>
</evidence>
<proteinExistence type="inferred from homology"/>
<dbReference type="AlphaFoldDB" id="A0A291E636"/>
<dbReference type="InterPro" id="IPR014884">
    <property type="entry name" value="ParB_fam_C"/>
</dbReference>
<evidence type="ECO:0000259" key="3">
    <source>
        <dbReference type="SMART" id="SM00470"/>
    </source>
</evidence>
<comment type="similarity">
    <text evidence="1">Belongs to the ParB family.</text>
</comment>
<dbReference type="NCBIfam" id="TIGR00180">
    <property type="entry name" value="parB_part"/>
    <property type="match status" value="1"/>
</dbReference>
<dbReference type="Pfam" id="PF08775">
    <property type="entry name" value="ParB"/>
    <property type="match status" value="1"/>
</dbReference>
<dbReference type="SMART" id="SM00470">
    <property type="entry name" value="ParB"/>
    <property type="match status" value="1"/>
</dbReference>
<dbReference type="GO" id="GO:0003677">
    <property type="term" value="F:DNA binding"/>
    <property type="evidence" value="ECO:0007669"/>
    <property type="project" value="UniProtKB-KW"/>
</dbReference>
<dbReference type="InterPro" id="IPR003115">
    <property type="entry name" value="ParB_N"/>
</dbReference>
<evidence type="ECO:0000256" key="2">
    <source>
        <dbReference type="ARBA" id="ARBA00023125"/>
    </source>
</evidence>
<accession>A0A291E636</accession>
<dbReference type="SUPFAM" id="SSF109709">
    <property type="entry name" value="KorB DNA-binding domain-like"/>
    <property type="match status" value="1"/>
</dbReference>
<evidence type="ECO:0000313" key="6">
    <source>
        <dbReference type="Proteomes" id="UP000217979"/>
    </source>
</evidence>
<dbReference type="Proteomes" id="UP000251197">
    <property type="component" value="Unassembled WGS sequence"/>
</dbReference>
<organism evidence="4 6">
    <name type="scientific">Cedecea neteri</name>
    <dbReference type="NCBI Taxonomy" id="158822"/>
    <lineage>
        <taxon>Bacteria</taxon>
        <taxon>Pseudomonadati</taxon>
        <taxon>Pseudomonadota</taxon>
        <taxon>Gammaproteobacteria</taxon>
        <taxon>Enterobacterales</taxon>
        <taxon>Enterobacteriaceae</taxon>
        <taxon>Cedecea</taxon>
    </lineage>
</organism>
<evidence type="ECO:0000313" key="4">
    <source>
        <dbReference type="EMBL" id="ATF95511.1"/>
    </source>
</evidence>
<dbReference type="EMBL" id="UAVU01000009">
    <property type="protein sequence ID" value="SQC92046.1"/>
    <property type="molecule type" value="Genomic_DNA"/>
</dbReference>
<name>A0A291E636_9ENTR</name>